<feature type="domain" description="Histidine kinase/HSP90-like ATPase" evidence="2">
    <location>
        <begin position="271"/>
        <end position="354"/>
    </location>
</feature>
<evidence type="ECO:0000256" key="1">
    <source>
        <dbReference type="SAM" id="Phobius"/>
    </source>
</evidence>
<dbReference type="Pfam" id="PF02518">
    <property type="entry name" value="HATPase_c"/>
    <property type="match status" value="1"/>
</dbReference>
<dbReference type="EMBL" id="JBIGIA010000008">
    <property type="protein sequence ID" value="MFG6457669.1"/>
    <property type="molecule type" value="Genomic_DNA"/>
</dbReference>
<accession>A0ABW7G6V0</accession>
<keyword evidence="1" id="KW-0812">Transmembrane</keyword>
<evidence type="ECO:0000259" key="3">
    <source>
        <dbReference type="Pfam" id="PF06580"/>
    </source>
</evidence>
<dbReference type="EC" id="2.7.13.3" evidence="4"/>
<dbReference type="Proteomes" id="UP001606305">
    <property type="component" value="Unassembled WGS sequence"/>
</dbReference>
<dbReference type="GO" id="GO:0004673">
    <property type="term" value="F:protein histidine kinase activity"/>
    <property type="evidence" value="ECO:0007669"/>
    <property type="project" value="UniProtKB-EC"/>
</dbReference>
<keyword evidence="1" id="KW-1133">Transmembrane helix</keyword>
<dbReference type="Gene3D" id="3.30.565.10">
    <property type="entry name" value="Histidine kinase-like ATPase, C-terminal domain"/>
    <property type="match status" value="1"/>
</dbReference>
<keyword evidence="5" id="KW-1185">Reference proteome</keyword>
<dbReference type="RefSeq" id="WP_394488528.1">
    <property type="nucleotide sequence ID" value="NZ_JBIGIA010000008.1"/>
</dbReference>
<comment type="caution">
    <text evidence="4">The sequence shown here is derived from an EMBL/GenBank/DDBJ whole genome shotgun (WGS) entry which is preliminary data.</text>
</comment>
<feature type="transmembrane region" description="Helical" evidence="1">
    <location>
        <begin position="98"/>
        <end position="116"/>
    </location>
</feature>
<keyword evidence="1" id="KW-0472">Membrane</keyword>
<feature type="transmembrane region" description="Helical" evidence="1">
    <location>
        <begin position="68"/>
        <end position="86"/>
    </location>
</feature>
<dbReference type="InterPro" id="IPR050640">
    <property type="entry name" value="Bact_2-comp_sensor_kinase"/>
</dbReference>
<feature type="transmembrane region" description="Helical" evidence="1">
    <location>
        <begin position="44"/>
        <end position="62"/>
    </location>
</feature>
<feature type="domain" description="Signal transduction histidine kinase internal region" evidence="3">
    <location>
        <begin position="176"/>
        <end position="253"/>
    </location>
</feature>
<protein>
    <submittedName>
        <fullName evidence="4">Sensor histidine kinase</fullName>
        <ecNumber evidence="4">2.7.13.3</ecNumber>
    </submittedName>
</protein>
<dbReference type="InterPro" id="IPR010559">
    <property type="entry name" value="Sig_transdc_His_kin_internal"/>
</dbReference>
<sequence>MSSPPPPRRWTDAPWSQWIYPGPTRVFTPAELARAGMQPWPAALERYALFNAAVMLGMGFAVTPGRQALWIFCAGLLLTVLGLAVARWLWRNPTRRRLNGASYATCLLLWLVLLGGRRLFGQDAMRGTVREVAPELAWVMVAVMSAWWALTVYRVQQIAARLNELAEQDAALRLQTRLATAQIQPHFLFNTLASLQHWVDTGDARAAPLLRDFTAYLRATLPMFERELQPLDDEMEMVRRYLAIMQARLGPRLRFGIDVPAGLHAQLPPGVVLTLVENAIAHGIEPQLHGGQVQVDLRRENERLTLRVRDDGSGLRPGGTDGVGLSNTRRRLQHALPDATLTLSDAAPGCVATLTWTPALRHD</sequence>
<dbReference type="SUPFAM" id="SSF55874">
    <property type="entry name" value="ATPase domain of HSP90 chaperone/DNA topoisomerase II/histidine kinase"/>
    <property type="match status" value="1"/>
</dbReference>
<feature type="transmembrane region" description="Helical" evidence="1">
    <location>
        <begin position="136"/>
        <end position="155"/>
    </location>
</feature>
<evidence type="ECO:0000259" key="2">
    <source>
        <dbReference type="Pfam" id="PF02518"/>
    </source>
</evidence>
<keyword evidence="4" id="KW-0418">Kinase</keyword>
<dbReference type="PANTHER" id="PTHR34220">
    <property type="entry name" value="SENSOR HISTIDINE KINASE YPDA"/>
    <property type="match status" value="1"/>
</dbReference>
<reference evidence="4 5" key="1">
    <citation type="submission" date="2024-09" db="EMBL/GenBank/DDBJ databases">
        <title>Novel species of the genus Pelomonas and Roseateles isolated from streams.</title>
        <authorList>
            <person name="Lu H."/>
        </authorList>
    </citation>
    <scope>NUCLEOTIDE SEQUENCE [LARGE SCALE GENOMIC DNA]</scope>
    <source>
        <strain evidence="4 5">BYS96W</strain>
    </source>
</reference>
<gene>
    <name evidence="4" type="ORF">ACG00X_12580</name>
</gene>
<dbReference type="InterPro" id="IPR036890">
    <property type="entry name" value="HATPase_C_sf"/>
</dbReference>
<evidence type="ECO:0000313" key="4">
    <source>
        <dbReference type="EMBL" id="MFG6457669.1"/>
    </source>
</evidence>
<evidence type="ECO:0000313" key="5">
    <source>
        <dbReference type="Proteomes" id="UP001606305"/>
    </source>
</evidence>
<organism evidence="4 5">
    <name type="scientific">Pelomonas nitida</name>
    <dbReference type="NCBI Taxonomy" id="3299027"/>
    <lineage>
        <taxon>Bacteria</taxon>
        <taxon>Pseudomonadati</taxon>
        <taxon>Pseudomonadota</taxon>
        <taxon>Betaproteobacteria</taxon>
        <taxon>Burkholderiales</taxon>
        <taxon>Sphaerotilaceae</taxon>
        <taxon>Roseateles</taxon>
    </lineage>
</organism>
<dbReference type="Pfam" id="PF06580">
    <property type="entry name" value="His_kinase"/>
    <property type="match status" value="1"/>
</dbReference>
<dbReference type="PANTHER" id="PTHR34220:SF9">
    <property type="entry name" value="SIGNAL TRANSDUCTION HISTIDINE KINASE INTERNAL REGION DOMAIN-CONTAINING PROTEIN"/>
    <property type="match status" value="1"/>
</dbReference>
<dbReference type="InterPro" id="IPR003594">
    <property type="entry name" value="HATPase_dom"/>
</dbReference>
<name>A0ABW7G6V0_9BURK</name>
<proteinExistence type="predicted"/>
<keyword evidence="4" id="KW-0808">Transferase</keyword>